<proteinExistence type="predicted"/>
<dbReference type="Gene3D" id="3.30.428.10">
    <property type="entry name" value="HIT-like"/>
    <property type="match status" value="1"/>
</dbReference>
<dbReference type="InterPro" id="IPR011146">
    <property type="entry name" value="HIT-like"/>
</dbReference>
<dbReference type="InterPro" id="IPR019808">
    <property type="entry name" value="Histidine_triad_CS"/>
</dbReference>
<dbReference type="PROSITE" id="PS51084">
    <property type="entry name" value="HIT_2"/>
    <property type="match status" value="1"/>
</dbReference>
<dbReference type="FunFam" id="3.30.428.10:FF:000005">
    <property type="entry name" value="Histidine triad nucleotide-binding protein 1"/>
    <property type="match status" value="1"/>
</dbReference>
<organism evidence="5 6">
    <name type="scientific">Meloidogyne enterolobii</name>
    <name type="common">Root-knot nematode worm</name>
    <name type="synonym">Meloidogyne mayaguensis</name>
    <dbReference type="NCBI Taxonomy" id="390850"/>
    <lineage>
        <taxon>Eukaryota</taxon>
        <taxon>Metazoa</taxon>
        <taxon>Ecdysozoa</taxon>
        <taxon>Nematoda</taxon>
        <taxon>Chromadorea</taxon>
        <taxon>Rhabditida</taxon>
        <taxon>Tylenchina</taxon>
        <taxon>Tylenchomorpha</taxon>
        <taxon>Tylenchoidea</taxon>
        <taxon>Meloidogynidae</taxon>
        <taxon>Meloidogyninae</taxon>
        <taxon>Meloidogyne</taxon>
    </lineage>
</organism>
<dbReference type="OrthoDB" id="672793at2759"/>
<dbReference type="Pfam" id="PF01230">
    <property type="entry name" value="HIT"/>
    <property type="match status" value="1"/>
</dbReference>
<evidence type="ECO:0000256" key="3">
    <source>
        <dbReference type="PROSITE-ProRule" id="PRU00464"/>
    </source>
</evidence>
<dbReference type="EMBL" id="CAJEWN010000016">
    <property type="protein sequence ID" value="CAD2135183.1"/>
    <property type="molecule type" value="Genomic_DNA"/>
</dbReference>
<dbReference type="PANTHER" id="PTHR23089">
    <property type="entry name" value="HISTIDINE TRIAD HIT PROTEIN"/>
    <property type="match status" value="1"/>
</dbReference>
<dbReference type="InterPro" id="IPR036265">
    <property type="entry name" value="HIT-like_sf"/>
</dbReference>
<gene>
    <name evidence="5" type="ORF">MENT_LOCUS4642</name>
</gene>
<dbReference type="AlphaFoldDB" id="A0A6V7TWC5"/>
<evidence type="ECO:0000313" key="5">
    <source>
        <dbReference type="EMBL" id="CAD2135183.1"/>
    </source>
</evidence>
<name>A0A6V7TWC5_MELEN</name>
<evidence type="ECO:0000256" key="1">
    <source>
        <dbReference type="PIRSR" id="PIRSR601310-1"/>
    </source>
</evidence>
<evidence type="ECO:0000313" key="6">
    <source>
        <dbReference type="Proteomes" id="UP000580250"/>
    </source>
</evidence>
<dbReference type="CDD" id="cd01276">
    <property type="entry name" value="PKCI_related"/>
    <property type="match status" value="1"/>
</dbReference>
<dbReference type="Proteomes" id="UP000580250">
    <property type="component" value="Unassembled WGS sequence"/>
</dbReference>
<evidence type="ECO:0000259" key="4">
    <source>
        <dbReference type="PROSITE" id="PS51084"/>
    </source>
</evidence>
<evidence type="ECO:0000256" key="2">
    <source>
        <dbReference type="PIRSR" id="PIRSR601310-3"/>
    </source>
</evidence>
<accession>A0A6V7TWC5</accession>
<feature type="domain" description="HIT" evidence="4">
    <location>
        <begin position="50"/>
        <end position="158"/>
    </location>
</feature>
<dbReference type="PROSITE" id="PS00892">
    <property type="entry name" value="HIT_1"/>
    <property type="match status" value="1"/>
</dbReference>
<feature type="short sequence motif" description="Histidine triad motif" evidence="2 3">
    <location>
        <begin position="142"/>
        <end position="146"/>
    </location>
</feature>
<feature type="active site" description="Tele-AMP-histidine intermediate" evidence="1">
    <location>
        <position position="144"/>
    </location>
</feature>
<comment type="caution">
    <text evidence="5">The sequence shown here is derived from an EMBL/GenBank/DDBJ whole genome shotgun (WGS) entry which is preliminary data.</text>
</comment>
<reference evidence="5 6" key="1">
    <citation type="submission" date="2020-08" db="EMBL/GenBank/DDBJ databases">
        <authorList>
            <person name="Koutsovoulos G."/>
            <person name="Danchin GJ E."/>
        </authorList>
    </citation>
    <scope>NUCLEOTIDE SEQUENCE [LARGE SCALE GENOMIC DNA]</scope>
</reference>
<protein>
    <recommendedName>
        <fullName evidence="4">HIT domain-containing protein</fullName>
    </recommendedName>
</protein>
<sequence>MFGQRCKVFNYFLNNLLTRQQGNLFSFSKMSDEAAKAQTAVPPSQPTDTIFGKIIRKEIPANIIYEDNEVLAFKDVAPQAPTHFLVIPKEPIPSMDNCEAKHEALLGKLMLTAKNVAKEQGLADGYRIVVNNGRNGCQSVFHLHLHVLGGRQLGWPPG</sequence>
<dbReference type="PRINTS" id="PR00332">
    <property type="entry name" value="HISTRIAD"/>
</dbReference>
<dbReference type="GO" id="GO:0003824">
    <property type="term" value="F:catalytic activity"/>
    <property type="evidence" value="ECO:0007669"/>
    <property type="project" value="InterPro"/>
</dbReference>
<dbReference type="SUPFAM" id="SSF54197">
    <property type="entry name" value="HIT-like"/>
    <property type="match status" value="1"/>
</dbReference>
<dbReference type="InterPro" id="IPR001310">
    <property type="entry name" value="Histidine_triad_HIT"/>
</dbReference>